<dbReference type="GO" id="GO:0016020">
    <property type="term" value="C:membrane"/>
    <property type="evidence" value="ECO:0007669"/>
    <property type="project" value="UniProtKB-SubCell"/>
</dbReference>
<keyword evidence="5 8" id="KW-1133">Transmembrane helix</keyword>
<dbReference type="PANTHER" id="PTHR30576">
    <property type="entry name" value="COLANIC BIOSYNTHESIS UDP-GLUCOSE LIPID CARRIER TRANSFERASE"/>
    <property type="match status" value="1"/>
</dbReference>
<evidence type="ECO:0000256" key="4">
    <source>
        <dbReference type="ARBA" id="ARBA00022692"/>
    </source>
</evidence>
<dbReference type="Pfam" id="PF02397">
    <property type="entry name" value="Bac_transf"/>
    <property type="match status" value="1"/>
</dbReference>
<dbReference type="NCBIfam" id="TIGR03025">
    <property type="entry name" value="EPS_sugtrans"/>
    <property type="match status" value="1"/>
</dbReference>
<evidence type="ECO:0000256" key="1">
    <source>
        <dbReference type="ARBA" id="ARBA00004141"/>
    </source>
</evidence>
<evidence type="ECO:0000313" key="11">
    <source>
        <dbReference type="Proteomes" id="UP000277424"/>
    </source>
</evidence>
<evidence type="ECO:0000313" key="10">
    <source>
        <dbReference type="EMBL" id="RKQ68100.1"/>
    </source>
</evidence>
<dbReference type="OrthoDB" id="9808602at2"/>
<evidence type="ECO:0000256" key="3">
    <source>
        <dbReference type="ARBA" id="ARBA00022679"/>
    </source>
</evidence>
<sequence>MRWTFGSFNRLVLLSDLVMCGAVLLLASHLDGSVPAGGQTAPEIALLLLDSIVFVSCMIFAGAYRFENYRKPLNEAARFAFCLAAGFTVVAGLEALFGGSAAHPPEALAMWHVAAWVALSAGRLAVGRVARHMIETNRLRRNIVIVGSTEIAGQIIRNTQTPEWRHYYRVVAVFDDRVNRLHSEHRDENEGIGITGAIDTLHAYIQEHPVDIVVIALPWEATERIFGLLERLQMIAADIVLPLKQNVLNLRLPHGGQVAGIPVLELMREPLKGTKALLKLVEDYTVAAVGLVLVAPILALAALAIKLESPGPALFRQPRLGLNNKPFMIYKLRTMRLDPSDDGSRGTFREDPRITRVGAFLRRTSIDELPQLLNVLRGEMSVVGPRAHVPKMLVSDQLYAEAVRRYATRSRLKPGITGWAQINGMRGGIHSVEKARKGVELDTYYIENWSLWLDLKIMARTLLVGMVGRDIF</sequence>
<evidence type="ECO:0000256" key="8">
    <source>
        <dbReference type="SAM" id="Phobius"/>
    </source>
</evidence>
<feature type="transmembrane region" description="Helical" evidence="8">
    <location>
        <begin position="76"/>
        <end position="97"/>
    </location>
</feature>
<evidence type="ECO:0000256" key="2">
    <source>
        <dbReference type="ARBA" id="ARBA00006464"/>
    </source>
</evidence>
<dbReference type="EMBL" id="RBIG01000004">
    <property type="protein sequence ID" value="RKQ68100.1"/>
    <property type="molecule type" value="Genomic_DNA"/>
</dbReference>
<keyword evidence="4 8" id="KW-0812">Transmembrane</keyword>
<dbReference type="InterPro" id="IPR017475">
    <property type="entry name" value="EPS_sugar_tfrase"/>
</dbReference>
<comment type="subcellular location">
    <subcellularLocation>
        <location evidence="1">Membrane</location>
        <topology evidence="1">Multi-pass membrane protein</topology>
    </subcellularLocation>
</comment>
<keyword evidence="3 10" id="KW-0808">Transferase</keyword>
<dbReference type="Proteomes" id="UP000277424">
    <property type="component" value="Unassembled WGS sequence"/>
</dbReference>
<dbReference type="GO" id="GO:0016780">
    <property type="term" value="F:phosphotransferase activity, for other substituted phosphate groups"/>
    <property type="evidence" value="ECO:0007669"/>
    <property type="project" value="TreeGrafter"/>
</dbReference>
<evidence type="ECO:0000256" key="6">
    <source>
        <dbReference type="ARBA" id="ARBA00023136"/>
    </source>
</evidence>
<dbReference type="Pfam" id="PF13727">
    <property type="entry name" value="CoA_binding_3"/>
    <property type="match status" value="1"/>
</dbReference>
<dbReference type="SUPFAM" id="SSF51735">
    <property type="entry name" value="NAD(P)-binding Rossmann-fold domains"/>
    <property type="match status" value="1"/>
</dbReference>
<evidence type="ECO:0000256" key="5">
    <source>
        <dbReference type="ARBA" id="ARBA00022989"/>
    </source>
</evidence>
<gene>
    <name evidence="10" type="ORF">BCL74_3419</name>
</gene>
<feature type="transmembrane region" description="Helical" evidence="8">
    <location>
        <begin position="12"/>
        <end position="32"/>
    </location>
</feature>
<dbReference type="GO" id="GO:0000271">
    <property type="term" value="P:polysaccharide biosynthetic process"/>
    <property type="evidence" value="ECO:0007669"/>
    <property type="project" value="UniProtKB-KW"/>
</dbReference>
<feature type="transmembrane region" description="Helical" evidence="8">
    <location>
        <begin position="109"/>
        <end position="130"/>
    </location>
</feature>
<feature type="transmembrane region" description="Helical" evidence="8">
    <location>
        <begin position="44"/>
        <end position="64"/>
    </location>
</feature>
<dbReference type="InterPro" id="IPR036291">
    <property type="entry name" value="NAD(P)-bd_dom_sf"/>
</dbReference>
<dbReference type="InterPro" id="IPR003362">
    <property type="entry name" value="Bact_transf"/>
</dbReference>
<proteinExistence type="inferred from homology"/>
<feature type="transmembrane region" description="Helical" evidence="8">
    <location>
        <begin position="284"/>
        <end position="305"/>
    </location>
</feature>
<accession>A0A420WAY0</accession>
<comment type="similarity">
    <text evidence="2">Belongs to the bacterial sugar transferase family.</text>
</comment>
<protein>
    <submittedName>
        <fullName evidence="10">Putative colanic acid biosynthesis UDP-glucose lipid carrier transferase</fullName>
    </submittedName>
</protein>
<keyword evidence="6 8" id="KW-0472">Membrane</keyword>
<evidence type="ECO:0000259" key="9">
    <source>
        <dbReference type="Pfam" id="PF02397"/>
    </source>
</evidence>
<feature type="domain" description="Bacterial sugar transferase" evidence="9">
    <location>
        <begin position="279"/>
        <end position="464"/>
    </location>
</feature>
<dbReference type="Gene3D" id="3.40.50.720">
    <property type="entry name" value="NAD(P)-binding Rossmann-like Domain"/>
    <property type="match status" value="1"/>
</dbReference>
<comment type="caution">
    <text evidence="10">The sequence shown here is derived from an EMBL/GenBank/DDBJ whole genome shotgun (WGS) entry which is preliminary data.</text>
</comment>
<dbReference type="RefSeq" id="WP_121221869.1">
    <property type="nucleotide sequence ID" value="NZ_RBIG01000004.1"/>
</dbReference>
<dbReference type="PANTHER" id="PTHR30576:SF0">
    <property type="entry name" value="UNDECAPRENYL-PHOSPHATE N-ACETYLGALACTOSAMINYL 1-PHOSPHATE TRANSFERASE-RELATED"/>
    <property type="match status" value="1"/>
</dbReference>
<dbReference type="AlphaFoldDB" id="A0A420WAY0"/>
<organism evidence="10 11">
    <name type="scientific">Oceanibaculum indicum</name>
    <dbReference type="NCBI Taxonomy" id="526216"/>
    <lineage>
        <taxon>Bacteria</taxon>
        <taxon>Pseudomonadati</taxon>
        <taxon>Pseudomonadota</taxon>
        <taxon>Alphaproteobacteria</taxon>
        <taxon>Rhodospirillales</taxon>
        <taxon>Oceanibaculaceae</taxon>
        <taxon>Oceanibaculum</taxon>
    </lineage>
</organism>
<reference evidence="10 11" key="1">
    <citation type="submission" date="2018-10" db="EMBL/GenBank/DDBJ databases">
        <title>Comparative analysis of microorganisms from saline springs in Andes Mountain Range, Colombia.</title>
        <authorList>
            <person name="Rubin E."/>
        </authorList>
    </citation>
    <scope>NUCLEOTIDE SEQUENCE [LARGE SCALE GENOMIC DNA]</scope>
    <source>
        <strain evidence="10 11">USBA 36</strain>
    </source>
</reference>
<keyword evidence="7" id="KW-0270">Exopolysaccharide synthesis</keyword>
<name>A0A420WAY0_9PROT</name>
<evidence type="ECO:0000256" key="7">
    <source>
        <dbReference type="ARBA" id="ARBA00023169"/>
    </source>
</evidence>